<organism evidence="2 3">
    <name type="scientific">Arachis hypogaea</name>
    <name type="common">Peanut</name>
    <dbReference type="NCBI Taxonomy" id="3818"/>
    <lineage>
        <taxon>Eukaryota</taxon>
        <taxon>Viridiplantae</taxon>
        <taxon>Streptophyta</taxon>
        <taxon>Embryophyta</taxon>
        <taxon>Tracheophyta</taxon>
        <taxon>Spermatophyta</taxon>
        <taxon>Magnoliopsida</taxon>
        <taxon>eudicotyledons</taxon>
        <taxon>Gunneridae</taxon>
        <taxon>Pentapetalae</taxon>
        <taxon>rosids</taxon>
        <taxon>fabids</taxon>
        <taxon>Fabales</taxon>
        <taxon>Fabaceae</taxon>
        <taxon>Papilionoideae</taxon>
        <taxon>50 kb inversion clade</taxon>
        <taxon>dalbergioids sensu lato</taxon>
        <taxon>Dalbergieae</taxon>
        <taxon>Pterocarpus clade</taxon>
        <taxon>Arachis</taxon>
    </lineage>
</organism>
<feature type="region of interest" description="Disordered" evidence="1">
    <location>
        <begin position="28"/>
        <end position="130"/>
    </location>
</feature>
<feature type="compositionally biased region" description="Basic and acidic residues" evidence="1">
    <location>
        <begin position="73"/>
        <end position="86"/>
    </location>
</feature>
<dbReference type="PANTHER" id="PTHR33144:SF16">
    <property type="entry name" value="OS02G0129000 PROTEIN"/>
    <property type="match status" value="1"/>
</dbReference>
<dbReference type="AlphaFoldDB" id="A0A444XL71"/>
<dbReference type="Proteomes" id="UP000289738">
    <property type="component" value="Chromosome B09"/>
</dbReference>
<dbReference type="EMBL" id="SDMP01000019">
    <property type="protein sequence ID" value="RYQ90424.1"/>
    <property type="molecule type" value="Genomic_DNA"/>
</dbReference>
<name>A0A444XL71_ARAHY</name>
<dbReference type="InterPro" id="IPR004252">
    <property type="entry name" value="Probable_transposase_24"/>
</dbReference>
<sequence length="484" mass="55998">MFKKFIENEIDSKSSAELRAKFFKNMEVKREKMSSGQQQHQPPPPLKRIKTLSDREREQKLRKNSVQANDKQNFIEKPKVAKEKGQNLKKSKVQMEASMTHSQGSTSRQEKELPSKSTAVAHKNTKEVDSRMTQYLKRKETTIEDDIEECGSLQERPTKKGKTRQFASMPIDTFLQLNNEPDGEEQLDENEGDIIEEQDKDYINPTEAENIDNTLKETIVKKTRGPTQCLKIHARQLEDREEITLDIEGEAIGPTDEVVNNLSKFLGTVARNSDFCPLIYTNWKGIKDKEAIWEYVQAKFIIPTEGKRIVLARINDNWRQYKTTIKQNHFLPYKSVNEMLKNRPKSIPESHFRKLIAYWRTEKVKKMSAHNKKNRAQQKFSHRKGPINFARIRARLAASKENNEPPTQAEKFVETRQSTKGKSLDEDTLDVIAHLQAENKKSKESAIRAFQSIFGKEKAGRVRCHGRVTTPTLLKKNEEIATFK</sequence>
<proteinExistence type="predicted"/>
<gene>
    <name evidence="2" type="ORF">Ahy_B09g096521</name>
</gene>
<evidence type="ECO:0000313" key="2">
    <source>
        <dbReference type="EMBL" id="RYQ90424.1"/>
    </source>
</evidence>
<protein>
    <submittedName>
        <fullName evidence="2">Uncharacterized protein</fullName>
    </submittedName>
</protein>
<dbReference type="PANTHER" id="PTHR33144">
    <property type="entry name" value="OS10G0409366 PROTEIN-RELATED"/>
    <property type="match status" value="1"/>
</dbReference>
<dbReference type="STRING" id="3818.A0A444XL71"/>
<feature type="compositionally biased region" description="Basic and acidic residues" evidence="1">
    <location>
        <begin position="51"/>
        <end position="61"/>
    </location>
</feature>
<evidence type="ECO:0000256" key="1">
    <source>
        <dbReference type="SAM" id="MobiDB-lite"/>
    </source>
</evidence>
<comment type="caution">
    <text evidence="2">The sequence shown here is derived from an EMBL/GenBank/DDBJ whole genome shotgun (WGS) entry which is preliminary data.</text>
</comment>
<evidence type="ECO:0000313" key="3">
    <source>
        <dbReference type="Proteomes" id="UP000289738"/>
    </source>
</evidence>
<feature type="compositionally biased region" description="Polar residues" evidence="1">
    <location>
        <begin position="97"/>
        <end position="107"/>
    </location>
</feature>
<reference evidence="2 3" key="1">
    <citation type="submission" date="2019-01" db="EMBL/GenBank/DDBJ databases">
        <title>Sequencing of cultivated peanut Arachis hypogaea provides insights into genome evolution and oil improvement.</title>
        <authorList>
            <person name="Chen X."/>
        </authorList>
    </citation>
    <scope>NUCLEOTIDE SEQUENCE [LARGE SCALE GENOMIC DNA]</scope>
    <source>
        <strain evidence="3">cv. Fuhuasheng</strain>
        <tissue evidence="2">Leaves</tissue>
    </source>
</reference>
<keyword evidence="3" id="KW-1185">Reference proteome</keyword>
<dbReference type="Pfam" id="PF03004">
    <property type="entry name" value="Transposase_24"/>
    <property type="match status" value="1"/>
</dbReference>
<accession>A0A444XL71</accession>